<keyword evidence="6" id="KW-0812">Transmembrane</keyword>
<feature type="region of interest" description="Disordered" evidence="5">
    <location>
        <begin position="190"/>
        <end position="218"/>
    </location>
</feature>
<dbReference type="PANTHER" id="PTHR22791">
    <property type="entry name" value="RING-TYPE DOMAIN-CONTAINING PROTEIN"/>
    <property type="match status" value="1"/>
</dbReference>
<dbReference type="RefSeq" id="XP_030638879.1">
    <property type="nucleotide sequence ID" value="XM_030783019.1"/>
</dbReference>
<feature type="transmembrane region" description="Helical" evidence="6">
    <location>
        <begin position="259"/>
        <end position="284"/>
    </location>
</feature>
<evidence type="ECO:0000256" key="4">
    <source>
        <dbReference type="PROSITE-ProRule" id="PRU00175"/>
    </source>
</evidence>
<dbReference type="PROSITE" id="PS00518">
    <property type="entry name" value="ZF_RING_1"/>
    <property type="match status" value="1"/>
</dbReference>
<dbReference type="SUPFAM" id="SSF57850">
    <property type="entry name" value="RING/U-box"/>
    <property type="match status" value="1"/>
</dbReference>
<dbReference type="PANTHER" id="PTHR22791:SF9">
    <property type="entry name" value="RING FINGER PROTEIN 183"/>
    <property type="match status" value="1"/>
</dbReference>
<feature type="region of interest" description="Disordered" evidence="5">
    <location>
        <begin position="1"/>
        <end position="93"/>
    </location>
</feature>
<feature type="compositionally biased region" description="Pro residues" evidence="5">
    <location>
        <begin position="298"/>
        <end position="310"/>
    </location>
</feature>
<keyword evidence="8" id="KW-1185">Reference proteome</keyword>
<gene>
    <name evidence="9" type="primary">rnf183</name>
</gene>
<evidence type="ECO:0000256" key="2">
    <source>
        <dbReference type="ARBA" id="ARBA00022771"/>
    </source>
</evidence>
<dbReference type="InterPro" id="IPR027370">
    <property type="entry name" value="Znf-RING_euk"/>
</dbReference>
<dbReference type="Pfam" id="PF13445">
    <property type="entry name" value="zf-RING_UBOX"/>
    <property type="match status" value="1"/>
</dbReference>
<accession>A0A6J2W460</accession>
<dbReference type="InterPro" id="IPR017907">
    <property type="entry name" value="Znf_RING_CS"/>
</dbReference>
<dbReference type="InterPro" id="IPR051435">
    <property type="entry name" value="RING_finger_E3_ubiq-ligases"/>
</dbReference>
<dbReference type="CTD" id="138065"/>
<dbReference type="Gene3D" id="3.30.40.10">
    <property type="entry name" value="Zinc/RING finger domain, C3HC4 (zinc finger)"/>
    <property type="match status" value="1"/>
</dbReference>
<feature type="compositionally biased region" description="Basic and acidic residues" evidence="5">
    <location>
        <begin position="44"/>
        <end position="74"/>
    </location>
</feature>
<protein>
    <submittedName>
        <fullName evidence="9">E3 ubiquitin-protein ligase RNF183</fullName>
    </submittedName>
</protein>
<evidence type="ECO:0000256" key="5">
    <source>
        <dbReference type="SAM" id="MobiDB-lite"/>
    </source>
</evidence>
<dbReference type="Proteomes" id="UP000504632">
    <property type="component" value="Chromosome 8"/>
</dbReference>
<feature type="domain" description="RING-type" evidence="7">
    <location>
        <begin position="97"/>
        <end position="144"/>
    </location>
</feature>
<dbReference type="SMART" id="SM00184">
    <property type="entry name" value="RING"/>
    <property type="match status" value="1"/>
</dbReference>
<dbReference type="PROSITE" id="PS50089">
    <property type="entry name" value="ZF_RING_2"/>
    <property type="match status" value="1"/>
</dbReference>
<dbReference type="GeneID" id="115819510"/>
<reference evidence="9" key="1">
    <citation type="submission" date="2025-08" db="UniProtKB">
        <authorList>
            <consortium name="RefSeq"/>
        </authorList>
    </citation>
    <scope>IDENTIFICATION</scope>
</reference>
<evidence type="ECO:0000259" key="7">
    <source>
        <dbReference type="PROSITE" id="PS50089"/>
    </source>
</evidence>
<proteinExistence type="predicted"/>
<evidence type="ECO:0000313" key="8">
    <source>
        <dbReference type="Proteomes" id="UP000504632"/>
    </source>
</evidence>
<evidence type="ECO:0000313" key="9">
    <source>
        <dbReference type="RefSeq" id="XP_030638879.1"/>
    </source>
</evidence>
<dbReference type="GO" id="GO:0016567">
    <property type="term" value="P:protein ubiquitination"/>
    <property type="evidence" value="ECO:0007669"/>
    <property type="project" value="TreeGrafter"/>
</dbReference>
<dbReference type="OrthoDB" id="342730at2759"/>
<keyword evidence="2 4" id="KW-0863">Zinc-finger</keyword>
<dbReference type="AlphaFoldDB" id="A0A6J2W460"/>
<keyword evidence="6" id="KW-1133">Transmembrane helix</keyword>
<dbReference type="InParanoid" id="A0A6J2W460"/>
<dbReference type="InterPro" id="IPR013083">
    <property type="entry name" value="Znf_RING/FYVE/PHD"/>
</dbReference>
<dbReference type="InterPro" id="IPR001841">
    <property type="entry name" value="Znf_RING"/>
</dbReference>
<feature type="compositionally biased region" description="Basic and acidic residues" evidence="5">
    <location>
        <begin position="209"/>
        <end position="218"/>
    </location>
</feature>
<keyword evidence="6" id="KW-0472">Membrane</keyword>
<sequence length="310" mass="35247">MSDRKANEGGQGSKPRQNVKPQLDGREKVPERSERRSKGHRRSRSSDAEPRGRRREREREHRERRERGRSEEGRRRRHDNSHRDAGYPDDDEVETECPVCFCSYDNVFKAPKLLACGHTFCLECLARINVNSLELKSLSCPVCRGLTEVPHGRDLPHLDNNQDVFRHLPPEMQRAMSVRFKRSKGKLVLKNPKTQSSHTKHSLNLPKVKRSEGQEEADRGVSLGAMEEGMAPVTSLDVGRPPNRARGRMQRMFFSNQCYYTVVAAIIAVVVALMLVGILTFVVLPNVRPQGGDRPHRPPNPPNFTTPLEP</sequence>
<dbReference type="GO" id="GO:0008270">
    <property type="term" value="F:zinc ion binding"/>
    <property type="evidence" value="ECO:0007669"/>
    <property type="project" value="UniProtKB-KW"/>
</dbReference>
<organism evidence="8 9">
    <name type="scientific">Chanos chanos</name>
    <name type="common">Milkfish</name>
    <name type="synonym">Mugil chanos</name>
    <dbReference type="NCBI Taxonomy" id="29144"/>
    <lineage>
        <taxon>Eukaryota</taxon>
        <taxon>Metazoa</taxon>
        <taxon>Chordata</taxon>
        <taxon>Craniata</taxon>
        <taxon>Vertebrata</taxon>
        <taxon>Euteleostomi</taxon>
        <taxon>Actinopterygii</taxon>
        <taxon>Neopterygii</taxon>
        <taxon>Teleostei</taxon>
        <taxon>Ostariophysi</taxon>
        <taxon>Gonorynchiformes</taxon>
        <taxon>Chanidae</taxon>
        <taxon>Chanos</taxon>
    </lineage>
</organism>
<evidence type="ECO:0000256" key="1">
    <source>
        <dbReference type="ARBA" id="ARBA00022723"/>
    </source>
</evidence>
<dbReference type="GO" id="GO:0061630">
    <property type="term" value="F:ubiquitin protein ligase activity"/>
    <property type="evidence" value="ECO:0007669"/>
    <property type="project" value="TreeGrafter"/>
</dbReference>
<keyword evidence="1" id="KW-0479">Metal-binding</keyword>
<evidence type="ECO:0000256" key="3">
    <source>
        <dbReference type="ARBA" id="ARBA00022833"/>
    </source>
</evidence>
<keyword evidence="3" id="KW-0862">Zinc</keyword>
<name>A0A6J2W460_CHACN</name>
<feature type="compositionally biased region" description="Basic and acidic residues" evidence="5">
    <location>
        <begin position="23"/>
        <end position="36"/>
    </location>
</feature>
<feature type="region of interest" description="Disordered" evidence="5">
    <location>
        <begin position="288"/>
        <end position="310"/>
    </location>
</feature>
<evidence type="ECO:0000256" key="6">
    <source>
        <dbReference type="SAM" id="Phobius"/>
    </source>
</evidence>